<dbReference type="RefSeq" id="XP_003072423.1">
    <property type="nucleotide sequence ID" value="XM_003072377.1"/>
</dbReference>
<evidence type="ECO:0000259" key="1">
    <source>
        <dbReference type="PROSITE" id="PS50076"/>
    </source>
</evidence>
<reference evidence="2 3" key="1">
    <citation type="journal article" date="2010" name="Nat. Commun.">
        <title>The complete sequence of the smallest known nuclear genome from the microsporidian Encephalitozoon intestinalis.</title>
        <authorList>
            <person name="Corradi N."/>
            <person name="Pombert J.-F."/>
            <person name="Farinelli L."/>
            <person name="Didier E.S."/>
            <person name="Keeling P.J."/>
        </authorList>
    </citation>
    <scope>NUCLEOTIDE SEQUENCE [LARGE SCALE GENOMIC DNA]</scope>
    <source>
        <strain evidence="2 3">ATCC 50506</strain>
    </source>
</reference>
<keyword evidence="3" id="KW-1185">Reference proteome</keyword>
<name>E0S5S8_ENCIT</name>
<dbReference type="OrthoDB" id="445556at2759"/>
<accession>E0S5S8</accession>
<dbReference type="PANTHER" id="PTHR14021">
    <property type="entry name" value="IRON-SULFUR CLUSTER CO-CHAPERONE PROTEIN HSCB"/>
    <property type="match status" value="1"/>
</dbReference>
<dbReference type="CDD" id="cd06257">
    <property type="entry name" value="DnaJ"/>
    <property type="match status" value="1"/>
</dbReference>
<dbReference type="VEuPathDB" id="MicrosporidiaDB:Eint_020640"/>
<dbReference type="SUPFAM" id="SSF46565">
    <property type="entry name" value="Chaperone J-domain"/>
    <property type="match status" value="1"/>
</dbReference>
<dbReference type="GO" id="GO:0001671">
    <property type="term" value="F:ATPase activator activity"/>
    <property type="evidence" value="ECO:0007669"/>
    <property type="project" value="InterPro"/>
</dbReference>
<evidence type="ECO:0000313" key="2">
    <source>
        <dbReference type="EMBL" id="ADM11063.1"/>
    </source>
</evidence>
<dbReference type="EMBL" id="CP001943">
    <property type="protein sequence ID" value="ADM11063.1"/>
    <property type="molecule type" value="Genomic_DNA"/>
</dbReference>
<proteinExistence type="predicted"/>
<dbReference type="SMART" id="SM00271">
    <property type="entry name" value="DnaJ"/>
    <property type="match status" value="1"/>
</dbReference>
<dbReference type="Gene3D" id="1.10.287.110">
    <property type="entry name" value="DnaJ domain"/>
    <property type="match status" value="1"/>
</dbReference>
<feature type="domain" description="J" evidence="1">
    <location>
        <begin position="6"/>
        <end position="72"/>
    </location>
</feature>
<dbReference type="Pfam" id="PF00226">
    <property type="entry name" value="DnaJ"/>
    <property type="match status" value="1"/>
</dbReference>
<dbReference type="Proteomes" id="UP000002313">
    <property type="component" value="Chromosome II"/>
</dbReference>
<protein>
    <submittedName>
        <fullName evidence="2">HscB-like chaperone</fullName>
    </submittedName>
</protein>
<dbReference type="NCBIfam" id="TIGR00714">
    <property type="entry name" value="hscB"/>
    <property type="match status" value="1"/>
</dbReference>
<dbReference type="AlphaFoldDB" id="E0S5S8"/>
<dbReference type="HOGENOM" id="CLU_068529_3_0_1"/>
<dbReference type="GO" id="GO:0005739">
    <property type="term" value="C:mitochondrion"/>
    <property type="evidence" value="ECO:0007669"/>
    <property type="project" value="TreeGrafter"/>
</dbReference>
<reference evidence="2 3" key="2">
    <citation type="journal article" date="2012" name="Proc. Natl. Acad. Sci. U.S.A.">
        <title>Gain and loss of multiple functionally related, horizontally transferred genes in the reduced genomes of two microsporidian parasites.</title>
        <authorList>
            <person name="Pombert J.-F."/>
            <person name="Selman M."/>
            <person name="Burki F."/>
            <person name="Bardell F.T."/>
            <person name="Farinelli L."/>
            <person name="Solter L.F."/>
            <person name="Whitman D.W."/>
            <person name="Weiss L.M."/>
            <person name="Corradi N."/>
            <person name="Keeling P.J."/>
        </authorList>
    </citation>
    <scope>NUCLEOTIDE SEQUENCE [LARGE SCALE GENOMIC DNA]</scope>
    <source>
        <strain evidence="2 3">ATCC 50506</strain>
    </source>
</reference>
<evidence type="ECO:0000313" key="3">
    <source>
        <dbReference type="Proteomes" id="UP000002313"/>
    </source>
</evidence>
<dbReference type="GO" id="GO:0051087">
    <property type="term" value="F:protein-folding chaperone binding"/>
    <property type="evidence" value="ECO:0007669"/>
    <property type="project" value="InterPro"/>
</dbReference>
<dbReference type="GO" id="GO:0044571">
    <property type="term" value="P:[2Fe-2S] cluster assembly"/>
    <property type="evidence" value="ECO:0007669"/>
    <property type="project" value="InterPro"/>
</dbReference>
<dbReference type="InterPro" id="IPR001623">
    <property type="entry name" value="DnaJ_domain"/>
</dbReference>
<dbReference type="KEGG" id="ein:Eint_020640"/>
<dbReference type="InterPro" id="IPR004640">
    <property type="entry name" value="HscB"/>
</dbReference>
<gene>
    <name evidence="2" type="ORF">Eint_020640</name>
</gene>
<organism evidence="2 3">
    <name type="scientific">Encephalitozoon intestinalis (strain ATCC 50506)</name>
    <name type="common">Microsporidian parasite</name>
    <name type="synonym">Septata intestinalis</name>
    <dbReference type="NCBI Taxonomy" id="876142"/>
    <lineage>
        <taxon>Eukaryota</taxon>
        <taxon>Fungi</taxon>
        <taxon>Fungi incertae sedis</taxon>
        <taxon>Microsporidia</taxon>
        <taxon>Unikaryonidae</taxon>
        <taxon>Encephalitozoon</taxon>
    </lineage>
</organism>
<sequence>MGSPSRYFDIFGLKPSFAIDQNVLKERYYKMSRKFHPDKASPSGEDISMEEINKAYDTLKNDLSRARYLNNPGNIDVGKEFLIDVLDYEQAISNAKNNEDRNRIKEDLEKKIDQCKRNPSGEYLARWGYYARLMKMLNKR</sequence>
<dbReference type="InterPro" id="IPR036869">
    <property type="entry name" value="J_dom_sf"/>
</dbReference>
<dbReference type="PANTHER" id="PTHR14021:SF15">
    <property type="entry name" value="IRON-SULFUR CLUSTER CO-CHAPERONE PROTEIN HSCB"/>
    <property type="match status" value="1"/>
</dbReference>
<dbReference type="PROSITE" id="PS50076">
    <property type="entry name" value="DNAJ_2"/>
    <property type="match status" value="1"/>
</dbReference>
<dbReference type="GeneID" id="9698749"/>